<dbReference type="Gene3D" id="3.40.30.10">
    <property type="entry name" value="Glutaredoxin"/>
    <property type="match status" value="1"/>
</dbReference>
<evidence type="ECO:0000256" key="1">
    <source>
        <dbReference type="ARBA" id="ARBA00010996"/>
    </source>
</evidence>
<feature type="signal peptide" evidence="2">
    <location>
        <begin position="1"/>
        <end position="30"/>
    </location>
</feature>
<dbReference type="CDD" id="cd02968">
    <property type="entry name" value="SCO"/>
    <property type="match status" value="1"/>
</dbReference>
<name>A0ABN6DWH6_9BACT</name>
<dbReference type="RefSeq" id="WP_221251881.1">
    <property type="nucleotide sequence ID" value="NZ_AP024355.1"/>
</dbReference>
<accession>A0ABN6DWH6</accession>
<dbReference type="InterPro" id="IPR003782">
    <property type="entry name" value="SCO1/SenC"/>
</dbReference>
<proteinExistence type="inferred from homology"/>
<evidence type="ECO:0000313" key="3">
    <source>
        <dbReference type="EMBL" id="BCR04425.1"/>
    </source>
</evidence>
<evidence type="ECO:0000256" key="2">
    <source>
        <dbReference type="SAM" id="SignalP"/>
    </source>
</evidence>
<evidence type="ECO:0000313" key="4">
    <source>
        <dbReference type="Proteomes" id="UP001319827"/>
    </source>
</evidence>
<feature type="chain" id="PRO_5046649081" evidence="2">
    <location>
        <begin position="31"/>
        <end position="203"/>
    </location>
</feature>
<dbReference type="SUPFAM" id="SSF52833">
    <property type="entry name" value="Thioredoxin-like"/>
    <property type="match status" value="1"/>
</dbReference>
<organism evidence="3 4">
    <name type="scientific">Desulfuromonas versatilis</name>
    <dbReference type="NCBI Taxonomy" id="2802975"/>
    <lineage>
        <taxon>Bacteria</taxon>
        <taxon>Pseudomonadati</taxon>
        <taxon>Thermodesulfobacteriota</taxon>
        <taxon>Desulfuromonadia</taxon>
        <taxon>Desulfuromonadales</taxon>
        <taxon>Desulfuromonadaceae</taxon>
        <taxon>Desulfuromonas</taxon>
    </lineage>
</organism>
<keyword evidence="4" id="KW-1185">Reference proteome</keyword>
<reference evidence="3 4" key="2">
    <citation type="journal article" date="2021" name="Int. J. Syst. Evol. Microbiol.">
        <title>Isolation and Polyphasic Characterization of Desulfuromonas versatilis sp. Nov., an Electrogenic Bacteria Capable of Versatile Metabolism Isolated from a Graphene Oxide-Reducing Enrichment Culture.</title>
        <authorList>
            <person name="Xie L."/>
            <person name="Yoshida N."/>
            <person name="Ishii S."/>
            <person name="Meng L."/>
        </authorList>
    </citation>
    <scope>NUCLEOTIDE SEQUENCE [LARGE SCALE GENOMIC DNA]</scope>
    <source>
        <strain evidence="3 4">NIT-T3</strain>
    </source>
</reference>
<dbReference type="InterPro" id="IPR036249">
    <property type="entry name" value="Thioredoxin-like_sf"/>
</dbReference>
<dbReference type="Proteomes" id="UP001319827">
    <property type="component" value="Chromosome"/>
</dbReference>
<dbReference type="EMBL" id="AP024355">
    <property type="protein sequence ID" value="BCR04425.1"/>
    <property type="molecule type" value="Genomic_DNA"/>
</dbReference>
<reference evidence="3 4" key="1">
    <citation type="journal article" date="2016" name="C (Basel)">
        <title>Selective Growth of and Electricity Production by Marine Exoelectrogenic Bacteria in Self-Aggregated Hydrogel of Microbially Reduced Graphene Oxide.</title>
        <authorList>
            <person name="Yoshida N."/>
            <person name="Goto Y."/>
            <person name="Miyata Y."/>
        </authorList>
    </citation>
    <scope>NUCLEOTIDE SEQUENCE [LARGE SCALE GENOMIC DNA]</scope>
    <source>
        <strain evidence="3 4">NIT-T3</strain>
    </source>
</reference>
<dbReference type="PANTHER" id="PTHR12151">
    <property type="entry name" value="ELECTRON TRANSPORT PROTIN SCO1/SENC FAMILY MEMBER"/>
    <property type="match status" value="1"/>
</dbReference>
<dbReference type="PANTHER" id="PTHR12151:SF25">
    <property type="entry name" value="LINALOOL DEHYDRATASE_ISOMERASE DOMAIN-CONTAINING PROTEIN"/>
    <property type="match status" value="1"/>
</dbReference>
<protein>
    <submittedName>
        <fullName evidence="3">SCO family protein</fullName>
    </submittedName>
</protein>
<dbReference type="Pfam" id="PF02630">
    <property type="entry name" value="SCO1-SenC"/>
    <property type="match status" value="1"/>
</dbReference>
<gene>
    <name evidence="3" type="ORF">DESUT3_14940</name>
</gene>
<keyword evidence="2" id="KW-0732">Signal</keyword>
<sequence>MRFAAHTALQKLFITTLLTVSAAFSGNVFAALPGSEPGEQALGYFTDLELVTQDGEKVHFYSDLLKDRVVLISGYYINCDTVSPRQNLVLSRLQKKLGALLGQEVLIVSVSVDPQNDTPAKVHDYARVFLPRPGWLFLTGSPENVDEVNMRLGQYHRNPEQHLGIYLLGNLKTGLWMKVSPQAQVDELYNRLRELLNDRGDSR</sequence>
<comment type="similarity">
    <text evidence="1">Belongs to the SCO1/2 family.</text>
</comment>